<evidence type="ECO:0000313" key="3">
    <source>
        <dbReference type="EMBL" id="TCO25788.1"/>
    </source>
</evidence>
<feature type="domain" description="PASTA" evidence="2">
    <location>
        <begin position="185"/>
        <end position="246"/>
    </location>
</feature>
<sequence length="391" mass="40567">MFVWDTSVELKRVPVSTGGSATITFTVPESATARRYWVESRCDGDESMTQTVPFRVTGTDKPSVVVPGVVGLNADQARKALADKGLLLGRTSGDGDKIQSQNPAAGKEVASGSKVDVDLGKLPPLVAVPNLVDGSQESAEAALASVGLKLGSVEGRGDVVRVQNPVAGREVRRGTAVDISVVSLPPQTVTVPDLVGASAAEVPTILRGRWLVLGQVSGDGDVVRQQSPKAGSRVRIGSAVTISTAVGVDPPRLVQVPDLVGGRLAAARSALTAVGLVPGGSQEGDRDIASQQPVAGTLVPAGTTVTLTVVQPLPWRAAAAALVLLLGIGAVGYRILRKRLEHRWVRGKVRVTARQTPAAAPTITESRTTKPMPVVRIEPHADAGRSILEEV</sequence>
<organism evidence="3 4">
    <name type="scientific">Kribbella orskensis</name>
    <dbReference type="NCBI Taxonomy" id="2512216"/>
    <lineage>
        <taxon>Bacteria</taxon>
        <taxon>Bacillati</taxon>
        <taxon>Actinomycetota</taxon>
        <taxon>Actinomycetes</taxon>
        <taxon>Propionibacteriales</taxon>
        <taxon>Kribbellaceae</taxon>
        <taxon>Kribbella</taxon>
    </lineage>
</organism>
<evidence type="ECO:0000259" key="2">
    <source>
        <dbReference type="PROSITE" id="PS51178"/>
    </source>
</evidence>
<dbReference type="EMBL" id="SLWM01000004">
    <property type="protein sequence ID" value="TCO25788.1"/>
    <property type="molecule type" value="Genomic_DNA"/>
</dbReference>
<keyword evidence="1" id="KW-0472">Membrane</keyword>
<dbReference type="Proteomes" id="UP000295818">
    <property type="component" value="Unassembled WGS sequence"/>
</dbReference>
<dbReference type="SMART" id="SM00740">
    <property type="entry name" value="PASTA"/>
    <property type="match status" value="4"/>
</dbReference>
<dbReference type="SUPFAM" id="SSF54184">
    <property type="entry name" value="Penicillin-binding protein 2x (pbp-2x), c-terminal domain"/>
    <property type="match status" value="2"/>
</dbReference>
<comment type="caution">
    <text evidence="3">The sequence shown here is derived from an EMBL/GenBank/DDBJ whole genome shotgun (WGS) entry which is preliminary data.</text>
</comment>
<dbReference type="Gene3D" id="3.30.10.20">
    <property type="match status" value="4"/>
</dbReference>
<reference evidence="3 4" key="1">
    <citation type="journal article" date="2015" name="Stand. Genomic Sci.">
        <title>Genomic Encyclopedia of Bacterial and Archaeal Type Strains, Phase III: the genomes of soil and plant-associated and newly described type strains.</title>
        <authorList>
            <person name="Whitman W.B."/>
            <person name="Woyke T."/>
            <person name="Klenk H.P."/>
            <person name="Zhou Y."/>
            <person name="Lilburn T.G."/>
            <person name="Beck B.J."/>
            <person name="De Vos P."/>
            <person name="Vandamme P."/>
            <person name="Eisen J.A."/>
            <person name="Garrity G."/>
            <person name="Hugenholtz P."/>
            <person name="Kyrpides N.C."/>
        </authorList>
    </citation>
    <scope>NUCLEOTIDE SEQUENCE [LARGE SCALE GENOMIC DNA]</scope>
    <source>
        <strain evidence="3 4">VKM Ac-2538</strain>
    </source>
</reference>
<keyword evidence="1" id="KW-1133">Transmembrane helix</keyword>
<feature type="domain" description="PASTA" evidence="2">
    <location>
        <begin position="60"/>
        <end position="121"/>
    </location>
</feature>
<dbReference type="InterPro" id="IPR005543">
    <property type="entry name" value="PASTA_dom"/>
</dbReference>
<feature type="domain" description="PASTA" evidence="2">
    <location>
        <begin position="122"/>
        <end position="183"/>
    </location>
</feature>
<dbReference type="CDD" id="cd06577">
    <property type="entry name" value="PASTA_pknB"/>
    <property type="match status" value="2"/>
</dbReference>
<name>A0ABY2BNA7_9ACTN</name>
<dbReference type="Pfam" id="PF03793">
    <property type="entry name" value="PASTA"/>
    <property type="match status" value="4"/>
</dbReference>
<accession>A0ABY2BNA7</accession>
<protein>
    <submittedName>
        <fullName evidence="3">Beta-lactam-binding protein with PASTA domain</fullName>
    </submittedName>
</protein>
<proteinExistence type="predicted"/>
<feature type="domain" description="PASTA" evidence="2">
    <location>
        <begin position="249"/>
        <end position="311"/>
    </location>
</feature>
<dbReference type="PROSITE" id="PS51178">
    <property type="entry name" value="PASTA"/>
    <property type="match status" value="4"/>
</dbReference>
<gene>
    <name evidence="3" type="ORF">EV644_104292</name>
</gene>
<evidence type="ECO:0000256" key="1">
    <source>
        <dbReference type="SAM" id="Phobius"/>
    </source>
</evidence>
<keyword evidence="4" id="KW-1185">Reference proteome</keyword>
<evidence type="ECO:0000313" key="4">
    <source>
        <dbReference type="Proteomes" id="UP000295818"/>
    </source>
</evidence>
<feature type="transmembrane region" description="Helical" evidence="1">
    <location>
        <begin position="313"/>
        <end position="336"/>
    </location>
</feature>
<keyword evidence="1" id="KW-0812">Transmembrane</keyword>